<gene>
    <name evidence="2" type="ORF">JKL49_10935</name>
</gene>
<dbReference type="PANTHER" id="PTHR36151">
    <property type="entry name" value="BLR2777 PROTEIN"/>
    <property type="match status" value="1"/>
</dbReference>
<dbReference type="InterPro" id="IPR018713">
    <property type="entry name" value="MPAB/Lcp_cat_dom"/>
</dbReference>
<dbReference type="Proteomes" id="UP000622580">
    <property type="component" value="Unassembled WGS sequence"/>
</dbReference>
<dbReference type="EMBL" id="JAGSGD010000001">
    <property type="protein sequence ID" value="MBR7619903.1"/>
    <property type="molecule type" value="Genomic_DNA"/>
</dbReference>
<comment type="caution">
    <text evidence="2">The sequence shown here is derived from an EMBL/GenBank/DDBJ whole genome shotgun (WGS) entry which is preliminary data.</text>
</comment>
<evidence type="ECO:0000313" key="3">
    <source>
        <dbReference type="Proteomes" id="UP000622580"/>
    </source>
</evidence>
<name>A0A941D309_9CAUL</name>
<sequence>MTEMTSYLGWKIDYGQPVGEPAYLAPGSVHWRVNKNPIALAVGGVAAVLMEFADARIRAGVWDHSTFKVDPIGRSRRTGVAAMVGVYGPQSAARRVIQGVTNMHSRVAGTTPSGEAYNALDVELLDWVSATAGYGFLNAYDRFVSPLTEAEKTRFYEEAGPIARLYGVQYSPKSTADFLGMMEKLGPRFEPHPIVTEFLAIIQSGHAAPGTPKFLHRALARASVSLLPPLVRQKLALGPEYDLTTVDSLALKAAGKLADRIPVPGSAPCEASLRLGLPANFLYLSQGTQARILAARGPAAPVGAPEAAG</sequence>
<evidence type="ECO:0000259" key="1">
    <source>
        <dbReference type="Pfam" id="PF09995"/>
    </source>
</evidence>
<protein>
    <submittedName>
        <fullName evidence="2">DUF2236 domain-containing protein</fullName>
    </submittedName>
</protein>
<dbReference type="PANTHER" id="PTHR36151:SF3">
    <property type="entry name" value="ER-BOUND OXYGENASE MPAB_MPAB'_RUBBER OXYGENASE CATALYTIC DOMAIN-CONTAINING PROTEIN"/>
    <property type="match status" value="1"/>
</dbReference>
<evidence type="ECO:0000313" key="2">
    <source>
        <dbReference type="EMBL" id="MBR7619903.1"/>
    </source>
</evidence>
<proteinExistence type="predicted"/>
<reference evidence="2" key="1">
    <citation type="submission" date="2021-04" db="EMBL/GenBank/DDBJ databases">
        <title>Draft genome assembly of strain Phenylobacterium sp. 20VBR1 using MiniION and Illumina platforms.</title>
        <authorList>
            <person name="Thomas F.A."/>
            <person name="Krishnan K.P."/>
            <person name="Sinha R.K."/>
        </authorList>
    </citation>
    <scope>NUCLEOTIDE SEQUENCE</scope>
    <source>
        <strain evidence="2">20VBR1</strain>
    </source>
</reference>
<organism evidence="2 3">
    <name type="scientific">Phenylobacterium glaciei</name>
    <dbReference type="NCBI Taxonomy" id="2803784"/>
    <lineage>
        <taxon>Bacteria</taxon>
        <taxon>Pseudomonadati</taxon>
        <taxon>Pseudomonadota</taxon>
        <taxon>Alphaproteobacteria</taxon>
        <taxon>Caulobacterales</taxon>
        <taxon>Caulobacteraceae</taxon>
        <taxon>Phenylobacterium</taxon>
    </lineage>
</organism>
<feature type="domain" description="ER-bound oxygenase mpaB/mpaB'/Rubber oxygenase catalytic" evidence="1">
    <location>
        <begin position="31"/>
        <end position="245"/>
    </location>
</feature>
<keyword evidence="3" id="KW-1185">Reference proteome</keyword>
<dbReference type="AlphaFoldDB" id="A0A941D309"/>
<dbReference type="GO" id="GO:0016491">
    <property type="term" value="F:oxidoreductase activity"/>
    <property type="evidence" value="ECO:0007669"/>
    <property type="project" value="InterPro"/>
</dbReference>
<accession>A0A941D309</accession>
<dbReference type="Pfam" id="PF09995">
    <property type="entry name" value="MPAB_Lcp_cat"/>
    <property type="match status" value="1"/>
</dbReference>